<dbReference type="SMART" id="SM00850">
    <property type="entry name" value="LytTR"/>
    <property type="match status" value="1"/>
</dbReference>
<feature type="domain" description="HTH LytTR-type" evidence="5">
    <location>
        <begin position="94"/>
        <end position="194"/>
    </location>
</feature>
<dbReference type="PANTHER" id="PTHR37299:SF1">
    <property type="entry name" value="STAGE 0 SPORULATION PROTEIN A HOMOLOG"/>
    <property type="match status" value="1"/>
</dbReference>
<dbReference type="Pfam" id="PF04397">
    <property type="entry name" value="LytTR"/>
    <property type="match status" value="1"/>
</dbReference>
<keyword evidence="3" id="KW-0597">Phosphoprotein</keyword>
<dbReference type="Gene3D" id="3.40.50.2300">
    <property type="match status" value="1"/>
</dbReference>
<sequence length="199" mass="23493">GESLVSEVVNSDVRYDAIFFDIALSGMSGIEAAKKIREVDESSLFIFITSLNDKVYQVFQFDTFHFIRKSYFEKEIKPVLDLLMKRLNRDCERFNFRTENGEITLRLNEIVYFERENRNVIVHTKNHSYIITNRSIKDLRLELGDKGFFEIYRGTLVNLSYGRYIKDSAFVLTTGKKLPISRRKLPEFKEIFFDNLQKV</sequence>
<name>A0A1T4MYA9_9FIRM</name>
<dbReference type="Proteomes" id="UP000196365">
    <property type="component" value="Unassembled WGS sequence"/>
</dbReference>
<evidence type="ECO:0000256" key="3">
    <source>
        <dbReference type="PROSITE-ProRule" id="PRU00169"/>
    </source>
</evidence>
<proteinExistence type="predicted"/>
<dbReference type="Gene3D" id="2.40.50.1020">
    <property type="entry name" value="LytTr DNA-binding domain"/>
    <property type="match status" value="1"/>
</dbReference>
<dbReference type="PANTHER" id="PTHR37299">
    <property type="entry name" value="TRANSCRIPTIONAL REGULATOR-RELATED"/>
    <property type="match status" value="1"/>
</dbReference>
<dbReference type="RefSeq" id="WP_087678914.1">
    <property type="nucleotide sequence ID" value="NZ_FUWV01000009.1"/>
</dbReference>
<feature type="domain" description="Response regulatory" evidence="4">
    <location>
        <begin position="1"/>
        <end position="84"/>
    </location>
</feature>
<dbReference type="OrthoDB" id="113975at2"/>
<evidence type="ECO:0000313" key="7">
    <source>
        <dbReference type="Proteomes" id="UP000196365"/>
    </source>
</evidence>
<reference evidence="6 7" key="1">
    <citation type="submission" date="2017-02" db="EMBL/GenBank/DDBJ databases">
        <authorList>
            <person name="Peterson S.W."/>
        </authorList>
    </citation>
    <scope>NUCLEOTIDE SEQUENCE [LARGE SCALE GENOMIC DNA]</scope>
    <source>
        <strain evidence="6 7">DSM 15102</strain>
    </source>
</reference>
<comment type="function">
    <text evidence="2">May play the central regulatory role in sporulation. It may be an element of the effector pathway responsible for the activation of sporulation genes in response to nutritional stress. Spo0A may act in concert with spo0H (a sigma factor) to control the expression of some genes that are critical to the sporulation process.</text>
</comment>
<dbReference type="PROSITE" id="PS50930">
    <property type="entry name" value="HTH_LYTTR"/>
    <property type="match status" value="1"/>
</dbReference>
<feature type="non-terminal residue" evidence="6">
    <location>
        <position position="1"/>
    </location>
</feature>
<dbReference type="InterPro" id="IPR011006">
    <property type="entry name" value="CheY-like_superfamily"/>
</dbReference>
<accession>A0A1T4MYA9</accession>
<dbReference type="InterPro" id="IPR007492">
    <property type="entry name" value="LytTR_DNA-bd_dom"/>
</dbReference>
<dbReference type="InterPro" id="IPR046947">
    <property type="entry name" value="LytR-like"/>
</dbReference>
<dbReference type="GO" id="GO:0000156">
    <property type="term" value="F:phosphorelay response regulator activity"/>
    <property type="evidence" value="ECO:0007669"/>
    <property type="project" value="InterPro"/>
</dbReference>
<dbReference type="InterPro" id="IPR001789">
    <property type="entry name" value="Sig_transdc_resp-reg_receiver"/>
</dbReference>
<organism evidence="6 7">
    <name type="scientific">Garciella nitratireducens DSM 15102</name>
    <dbReference type="NCBI Taxonomy" id="1121911"/>
    <lineage>
        <taxon>Bacteria</taxon>
        <taxon>Bacillati</taxon>
        <taxon>Bacillota</taxon>
        <taxon>Clostridia</taxon>
        <taxon>Eubacteriales</taxon>
        <taxon>Eubacteriaceae</taxon>
        <taxon>Garciella</taxon>
    </lineage>
</organism>
<keyword evidence="7" id="KW-1185">Reference proteome</keyword>
<dbReference type="EMBL" id="FUWV01000009">
    <property type="protein sequence ID" value="SJZ72090.1"/>
    <property type="molecule type" value="Genomic_DNA"/>
</dbReference>
<protein>
    <recommendedName>
        <fullName evidence="1">Stage 0 sporulation protein A homolog</fullName>
    </recommendedName>
</protein>
<gene>
    <name evidence="6" type="ORF">SAMN02745973_01491</name>
</gene>
<evidence type="ECO:0000256" key="1">
    <source>
        <dbReference type="ARBA" id="ARBA00018672"/>
    </source>
</evidence>
<feature type="modified residue" description="4-aspartylphosphate" evidence="3">
    <location>
        <position position="21"/>
    </location>
</feature>
<evidence type="ECO:0000259" key="4">
    <source>
        <dbReference type="PROSITE" id="PS50110"/>
    </source>
</evidence>
<dbReference type="GO" id="GO:0003677">
    <property type="term" value="F:DNA binding"/>
    <property type="evidence" value="ECO:0007669"/>
    <property type="project" value="InterPro"/>
</dbReference>
<dbReference type="SUPFAM" id="SSF52172">
    <property type="entry name" value="CheY-like"/>
    <property type="match status" value="1"/>
</dbReference>
<evidence type="ECO:0000259" key="5">
    <source>
        <dbReference type="PROSITE" id="PS50930"/>
    </source>
</evidence>
<evidence type="ECO:0000256" key="2">
    <source>
        <dbReference type="ARBA" id="ARBA00024867"/>
    </source>
</evidence>
<dbReference type="Pfam" id="PF00072">
    <property type="entry name" value="Response_reg"/>
    <property type="match status" value="1"/>
</dbReference>
<evidence type="ECO:0000313" key="6">
    <source>
        <dbReference type="EMBL" id="SJZ72090.1"/>
    </source>
</evidence>
<dbReference type="PROSITE" id="PS50110">
    <property type="entry name" value="RESPONSE_REGULATORY"/>
    <property type="match status" value="1"/>
</dbReference>
<dbReference type="AlphaFoldDB" id="A0A1T4MYA9"/>